<dbReference type="AlphaFoldDB" id="A0A2U2BB75"/>
<comment type="caution">
    <text evidence="2">The sequence shown here is derived from an EMBL/GenBank/DDBJ whole genome shotgun (WGS) entry which is preliminary data.</text>
</comment>
<feature type="region of interest" description="Disordered" evidence="1">
    <location>
        <begin position="1"/>
        <end position="22"/>
    </location>
</feature>
<reference evidence="2 3" key="1">
    <citation type="submission" date="2018-05" db="EMBL/GenBank/DDBJ databases">
        <title>Marinilabilia rubrum sp. nov., isolated from saltern sediment.</title>
        <authorList>
            <person name="Zhang R."/>
        </authorList>
    </citation>
    <scope>NUCLEOTIDE SEQUENCE [LARGE SCALE GENOMIC DNA]</scope>
    <source>
        <strain evidence="2 3">WTE16</strain>
    </source>
</reference>
<accession>A0A2U2BB75</accession>
<gene>
    <name evidence="2" type="ORF">DDZ16_05060</name>
</gene>
<protein>
    <submittedName>
        <fullName evidence="2">Uncharacterized protein</fullName>
    </submittedName>
</protein>
<proteinExistence type="predicted"/>
<sequence length="78" mass="8651">MRIQDDNPLCKNPESDKAGGLQLKDYLPTNIRPAHNKGIDINPLPNHSIGLLIGFKVETGIQGNKIEDLSDLRAYKVK</sequence>
<keyword evidence="3" id="KW-1185">Reference proteome</keyword>
<evidence type="ECO:0000313" key="2">
    <source>
        <dbReference type="EMBL" id="PWE00311.1"/>
    </source>
</evidence>
<organism evidence="2 3">
    <name type="scientific">Marinilabilia rubra</name>
    <dbReference type="NCBI Taxonomy" id="2162893"/>
    <lineage>
        <taxon>Bacteria</taxon>
        <taxon>Pseudomonadati</taxon>
        <taxon>Bacteroidota</taxon>
        <taxon>Bacteroidia</taxon>
        <taxon>Marinilabiliales</taxon>
        <taxon>Marinilabiliaceae</taxon>
        <taxon>Marinilabilia</taxon>
    </lineage>
</organism>
<dbReference type="Proteomes" id="UP000244956">
    <property type="component" value="Unassembled WGS sequence"/>
</dbReference>
<name>A0A2U2BB75_9BACT</name>
<evidence type="ECO:0000256" key="1">
    <source>
        <dbReference type="SAM" id="MobiDB-lite"/>
    </source>
</evidence>
<evidence type="ECO:0000313" key="3">
    <source>
        <dbReference type="Proteomes" id="UP000244956"/>
    </source>
</evidence>
<dbReference type="EMBL" id="QEWP01000003">
    <property type="protein sequence ID" value="PWE00311.1"/>
    <property type="molecule type" value="Genomic_DNA"/>
</dbReference>